<protein>
    <recommendedName>
        <fullName evidence="6">Lipoprotein LpqB beta-propeller domain-containing protein</fullName>
    </recommendedName>
</protein>
<sequence>MRKTRGLIAAFALTLAAGITSTGAADAAPHGSGGAGGRLLYIDLTGSTNGVGALKSSTPSGQGVQDFGRQLPWYSSPSYSPDGTRIAFVGGDIGFSVMVMNADGTGDQWLIDGPSVPSYPRWAPDGQSVAYQFDGIGRIGLDGSRSTLSPSEDNDLAASWSPSGTRLATASPRDIETPWPDDSTGKIRIRSGDGQVVRRTIPLPGAVRVAWSPDGRQIAAEARGDLYLINPNTGSVRQVTATPDVQESDPTWSPDGTKLAYAVEPGSSSDTGPTAASKIWTMDRGGRHQHSTGINGVPTSWKAAD</sequence>
<feature type="chain" id="PRO_5039066691" description="Lipoprotein LpqB beta-propeller domain-containing protein" evidence="3">
    <location>
        <begin position="25"/>
        <end position="305"/>
    </location>
</feature>
<dbReference type="PANTHER" id="PTHR36842:SF1">
    <property type="entry name" value="PROTEIN TOLB"/>
    <property type="match status" value="1"/>
</dbReference>
<dbReference type="PANTHER" id="PTHR36842">
    <property type="entry name" value="PROTEIN TOLB HOMOLOG"/>
    <property type="match status" value="1"/>
</dbReference>
<dbReference type="Gene3D" id="2.120.10.30">
    <property type="entry name" value="TolB, C-terminal domain"/>
    <property type="match status" value="2"/>
</dbReference>
<proteinExistence type="inferred from homology"/>
<organism evidence="4 5">
    <name type="scientific">Luteipulveratus mongoliensis</name>
    <dbReference type="NCBI Taxonomy" id="571913"/>
    <lineage>
        <taxon>Bacteria</taxon>
        <taxon>Bacillati</taxon>
        <taxon>Actinomycetota</taxon>
        <taxon>Actinomycetes</taxon>
        <taxon>Micrococcales</taxon>
        <taxon>Dermacoccaceae</taxon>
        <taxon>Luteipulveratus</taxon>
    </lineage>
</organism>
<evidence type="ECO:0000256" key="2">
    <source>
        <dbReference type="SAM" id="MobiDB-lite"/>
    </source>
</evidence>
<dbReference type="STRING" id="571913.VV02_00905"/>
<gene>
    <name evidence="4" type="ORF">VV02_00905</name>
</gene>
<evidence type="ECO:0000256" key="3">
    <source>
        <dbReference type="SAM" id="SignalP"/>
    </source>
</evidence>
<name>A0A0K1JDJ7_9MICO</name>
<feature type="region of interest" description="Disordered" evidence="2">
    <location>
        <begin position="144"/>
        <end position="173"/>
    </location>
</feature>
<feature type="region of interest" description="Disordered" evidence="2">
    <location>
        <begin position="283"/>
        <end position="305"/>
    </location>
</feature>
<evidence type="ECO:0000313" key="4">
    <source>
        <dbReference type="EMBL" id="AKU14771.1"/>
    </source>
</evidence>
<dbReference type="KEGG" id="lmoi:VV02_00905"/>
<keyword evidence="3" id="KW-0732">Signal</keyword>
<keyword evidence="5" id="KW-1185">Reference proteome</keyword>
<comment type="similarity">
    <text evidence="1">Belongs to the TolB family.</text>
</comment>
<dbReference type="InterPro" id="IPR011042">
    <property type="entry name" value="6-blade_b-propeller_TolB-like"/>
</dbReference>
<dbReference type="Pfam" id="PF07676">
    <property type="entry name" value="PD40"/>
    <property type="match status" value="2"/>
</dbReference>
<dbReference type="AlphaFoldDB" id="A0A0K1JDJ7"/>
<dbReference type="SUPFAM" id="SSF69304">
    <property type="entry name" value="Tricorn protease N-terminal domain"/>
    <property type="match status" value="1"/>
</dbReference>
<accession>A0A0K1JDJ7</accession>
<evidence type="ECO:0000256" key="1">
    <source>
        <dbReference type="ARBA" id="ARBA00009820"/>
    </source>
</evidence>
<dbReference type="InterPro" id="IPR011659">
    <property type="entry name" value="WD40"/>
</dbReference>
<evidence type="ECO:0008006" key="6">
    <source>
        <dbReference type="Google" id="ProtNLM"/>
    </source>
</evidence>
<dbReference type="EMBL" id="CP011112">
    <property type="protein sequence ID" value="AKU14771.1"/>
    <property type="molecule type" value="Genomic_DNA"/>
</dbReference>
<dbReference type="RefSeq" id="WP_052589303.1">
    <property type="nucleotide sequence ID" value="NZ_CP011112.1"/>
</dbReference>
<reference evidence="4 5" key="1">
    <citation type="submission" date="2015-03" db="EMBL/GenBank/DDBJ databases">
        <title>Luteipulveratus halotolerans sp. nov., a novel actinobacterium (Dermacoccaceae) from Sarawak, Malaysia.</title>
        <authorList>
            <person name="Juboi H."/>
            <person name="Basik A."/>
            <person name="Shamsul S.S."/>
            <person name="Arnold P."/>
            <person name="Schmitt E.K."/>
            <person name="Sanglier J.-J."/>
            <person name="Yeo T."/>
        </authorList>
    </citation>
    <scope>NUCLEOTIDE SEQUENCE [LARGE SCALE GENOMIC DNA]</scope>
    <source>
        <strain evidence="4 5">MN07-A0370</strain>
    </source>
</reference>
<dbReference type="Proteomes" id="UP000066480">
    <property type="component" value="Chromosome"/>
</dbReference>
<dbReference type="OrthoDB" id="262125at2"/>
<evidence type="ECO:0000313" key="5">
    <source>
        <dbReference type="Proteomes" id="UP000066480"/>
    </source>
</evidence>
<feature type="signal peptide" evidence="3">
    <location>
        <begin position="1"/>
        <end position="24"/>
    </location>
</feature>